<feature type="region of interest" description="Disordered" evidence="1">
    <location>
        <begin position="1"/>
        <end position="29"/>
    </location>
</feature>
<evidence type="ECO:0000313" key="3">
    <source>
        <dbReference type="Proteomes" id="UP001215151"/>
    </source>
</evidence>
<name>A0AAD7X5H8_9APHY</name>
<reference evidence="2" key="1">
    <citation type="submission" date="2022-11" db="EMBL/GenBank/DDBJ databases">
        <title>Genome Sequence of Cubamyces cubensis.</title>
        <authorList>
            <person name="Buettner E."/>
        </authorList>
    </citation>
    <scope>NUCLEOTIDE SEQUENCE</scope>
    <source>
        <strain evidence="2">MPL-01</strain>
    </source>
</reference>
<evidence type="ECO:0000256" key="1">
    <source>
        <dbReference type="SAM" id="MobiDB-lite"/>
    </source>
</evidence>
<feature type="compositionally biased region" description="Basic and acidic residues" evidence="1">
    <location>
        <begin position="12"/>
        <end position="27"/>
    </location>
</feature>
<dbReference type="EMBL" id="JAPEVG010000740">
    <property type="protein sequence ID" value="KAJ8455739.1"/>
    <property type="molecule type" value="Genomic_DNA"/>
</dbReference>
<organism evidence="2 3">
    <name type="scientific">Trametes cubensis</name>
    <dbReference type="NCBI Taxonomy" id="1111947"/>
    <lineage>
        <taxon>Eukaryota</taxon>
        <taxon>Fungi</taxon>
        <taxon>Dikarya</taxon>
        <taxon>Basidiomycota</taxon>
        <taxon>Agaricomycotina</taxon>
        <taxon>Agaricomycetes</taxon>
        <taxon>Polyporales</taxon>
        <taxon>Polyporaceae</taxon>
        <taxon>Trametes</taxon>
    </lineage>
</organism>
<evidence type="ECO:0000313" key="2">
    <source>
        <dbReference type="EMBL" id="KAJ8455739.1"/>
    </source>
</evidence>
<dbReference type="AlphaFoldDB" id="A0AAD7X5H8"/>
<sequence length="89" mass="10093">MPPPPPRRTPPRQHEGYPESRVVEERTYPSSTREYLREVADLVNHRPRNAMSGREWNLRHFGLVRRSSSGPPTTTVSCAARPIMITSGA</sequence>
<proteinExistence type="predicted"/>
<accession>A0AAD7X5H8</accession>
<gene>
    <name evidence="2" type="ORF">ONZ51_g12345</name>
</gene>
<keyword evidence="3" id="KW-1185">Reference proteome</keyword>
<dbReference type="Proteomes" id="UP001215151">
    <property type="component" value="Unassembled WGS sequence"/>
</dbReference>
<protein>
    <submittedName>
        <fullName evidence="2">Uncharacterized protein</fullName>
    </submittedName>
</protein>
<comment type="caution">
    <text evidence="2">The sequence shown here is derived from an EMBL/GenBank/DDBJ whole genome shotgun (WGS) entry which is preliminary data.</text>
</comment>